<evidence type="ECO:0000256" key="6">
    <source>
        <dbReference type="ARBA" id="ARBA00023033"/>
    </source>
</evidence>
<dbReference type="AlphaFoldDB" id="A0A8J7HNB5"/>
<dbReference type="CDD" id="cd01094">
    <property type="entry name" value="Alkanesulfonate_monoxygenase"/>
    <property type="match status" value="1"/>
</dbReference>
<keyword evidence="5 7" id="KW-0560">Oxidoreductase</keyword>
<dbReference type="NCBIfam" id="NF001939">
    <property type="entry name" value="PRK00719.1"/>
    <property type="match status" value="1"/>
</dbReference>
<dbReference type="NCBIfam" id="TIGR03565">
    <property type="entry name" value="alk_sulf_monoox"/>
    <property type="match status" value="1"/>
</dbReference>
<evidence type="ECO:0000256" key="5">
    <source>
        <dbReference type="ARBA" id="ARBA00023002"/>
    </source>
</evidence>
<keyword evidence="3 7" id="KW-0285">Flavoprotein</keyword>
<dbReference type="EC" id="1.14.14.5" evidence="2 7"/>
<keyword evidence="6 7" id="KW-0503">Monooxygenase</keyword>
<dbReference type="Proteomes" id="UP000632766">
    <property type="component" value="Unassembled WGS sequence"/>
</dbReference>
<dbReference type="GO" id="GO:0046306">
    <property type="term" value="P:alkanesulfonate catabolic process"/>
    <property type="evidence" value="ECO:0007669"/>
    <property type="project" value="TreeGrafter"/>
</dbReference>
<dbReference type="HAMAP" id="MF_01229">
    <property type="entry name" value="Alkanesulf_monooxygen"/>
    <property type="match status" value="1"/>
</dbReference>
<dbReference type="InterPro" id="IPR050172">
    <property type="entry name" value="SsuD_RutA_monooxygenase"/>
</dbReference>
<sequence length="380" mass="41380">MQILWFIPTGGDGRYLGTENGRRTATPDYLQQIAQAVDNLGYTGALLPTGPFCEDAWITAASLISVTKRMKFLVAIRPGISSPGVAARMAATFDRMSNGRLLINVVTGGDPIQLAGDGLHLSHDERYELTDEFLTVWRGITSGETVDFKGRYLDIKGGKLLFPPVQKPYPPLWFGGSSAAAKLVAAKHIDAYLTWGEPPEQVAQKIAEVRQLAAEQGRTVSFGIRLHVIVRETESAAWDAANELIEYVDDAAIAKAKQALAKSDSEGQRRMSQLHNGSREALEISPNLWAGIGLVRGGAGTALVGDADTVVARMLEYRELGIESFIFSGYPHLEEAYRTAELLFPRLPLQNESTPLTQQFSPFGEIVSKAEFAKQLTSAS</sequence>
<dbReference type="GO" id="GO:0008726">
    <property type="term" value="F:alkanesulfonate monooxygenase activity"/>
    <property type="evidence" value="ECO:0007669"/>
    <property type="project" value="UniProtKB-UniRule"/>
</dbReference>
<accession>A0A8J7HNB5</accession>
<comment type="catalytic activity">
    <reaction evidence="7">
        <text>an alkanesulfonate + FMNH2 + O2 = an aldehyde + FMN + sulfite + H2O + 2 H(+)</text>
        <dbReference type="Rhea" id="RHEA:23064"/>
        <dbReference type="ChEBI" id="CHEBI:15377"/>
        <dbReference type="ChEBI" id="CHEBI:15378"/>
        <dbReference type="ChEBI" id="CHEBI:15379"/>
        <dbReference type="ChEBI" id="CHEBI:17359"/>
        <dbReference type="ChEBI" id="CHEBI:17478"/>
        <dbReference type="ChEBI" id="CHEBI:57618"/>
        <dbReference type="ChEBI" id="CHEBI:58210"/>
        <dbReference type="ChEBI" id="CHEBI:134249"/>
        <dbReference type="EC" id="1.14.14.5"/>
    </reaction>
</comment>
<name>A0A8J7HNB5_9NOST</name>
<dbReference type="EMBL" id="JAECZC010000016">
    <property type="protein sequence ID" value="MBH8562843.1"/>
    <property type="molecule type" value="Genomic_DNA"/>
</dbReference>
<dbReference type="InterPro" id="IPR011251">
    <property type="entry name" value="Luciferase-like_dom"/>
</dbReference>
<keyword evidence="10" id="KW-1185">Reference proteome</keyword>
<evidence type="ECO:0000313" key="9">
    <source>
        <dbReference type="EMBL" id="MBH8562843.1"/>
    </source>
</evidence>
<reference evidence="9 10" key="1">
    <citation type="journal article" date="2021" name="Int. J. Syst. Evol. Microbiol.">
        <title>Amazonocrinis nigriterrae gen. nov., sp. nov., Atlanticothrix silvestris gen. nov., sp. nov. and Dendronalium phyllosphericum gen. nov., sp. nov., nostocacean cyanobacteria from Brazilian environments.</title>
        <authorList>
            <person name="Alvarenga D.O."/>
            <person name="Andreote A.P.D."/>
            <person name="Branco L.H.Z."/>
            <person name="Delbaje E."/>
            <person name="Cruz R.B."/>
            <person name="Varani A.M."/>
            <person name="Fiore M.F."/>
        </authorList>
    </citation>
    <scope>NUCLEOTIDE SEQUENCE [LARGE SCALE GENOMIC DNA]</scope>
    <source>
        <strain evidence="9 10">CENA67</strain>
    </source>
</reference>
<dbReference type="PANTHER" id="PTHR42847">
    <property type="entry name" value="ALKANESULFONATE MONOOXYGENASE"/>
    <property type="match status" value="1"/>
</dbReference>
<comment type="caution">
    <text evidence="9">The sequence shown here is derived from an EMBL/GenBank/DDBJ whole genome shotgun (WGS) entry which is preliminary data.</text>
</comment>
<comment type="function">
    <text evidence="7">Catalyzes the desulfonation of aliphatic sulfonates.</text>
</comment>
<evidence type="ECO:0000256" key="2">
    <source>
        <dbReference type="ARBA" id="ARBA00012113"/>
    </source>
</evidence>
<evidence type="ECO:0000313" key="10">
    <source>
        <dbReference type="Proteomes" id="UP000632766"/>
    </source>
</evidence>
<dbReference type="Pfam" id="PF00296">
    <property type="entry name" value="Bac_luciferase"/>
    <property type="match status" value="1"/>
</dbReference>
<gene>
    <name evidence="7 9" type="primary">ssuD</name>
    <name evidence="9" type="ORF">I8748_11735</name>
</gene>
<keyword evidence="4 7" id="KW-0288">FMN</keyword>
<dbReference type="Gene3D" id="3.20.20.30">
    <property type="entry name" value="Luciferase-like domain"/>
    <property type="match status" value="1"/>
</dbReference>
<feature type="domain" description="Luciferase-like" evidence="8">
    <location>
        <begin position="1"/>
        <end position="323"/>
    </location>
</feature>
<protein>
    <recommendedName>
        <fullName evidence="2 7">Alkanesulfonate monooxygenase</fullName>
        <ecNumber evidence="2 7">1.14.14.5</ecNumber>
    </recommendedName>
    <alternativeName>
        <fullName evidence="7">FMNH2-dependent aliphatic sulfonate monooxygenase</fullName>
    </alternativeName>
</protein>
<evidence type="ECO:0000256" key="1">
    <source>
        <dbReference type="ARBA" id="ARBA00007044"/>
    </source>
</evidence>
<evidence type="ECO:0000256" key="3">
    <source>
        <dbReference type="ARBA" id="ARBA00022630"/>
    </source>
</evidence>
<proteinExistence type="inferred from homology"/>
<evidence type="ECO:0000256" key="7">
    <source>
        <dbReference type="HAMAP-Rule" id="MF_01229"/>
    </source>
</evidence>
<evidence type="ECO:0000256" key="4">
    <source>
        <dbReference type="ARBA" id="ARBA00022643"/>
    </source>
</evidence>
<dbReference type="InterPro" id="IPR036661">
    <property type="entry name" value="Luciferase-like_sf"/>
</dbReference>
<dbReference type="InterPro" id="IPR019911">
    <property type="entry name" value="Alkanesulphonate_mOase_FMN-dep"/>
</dbReference>
<organism evidence="9 10">
    <name type="scientific">Amazonocrinis nigriterrae CENA67</name>
    <dbReference type="NCBI Taxonomy" id="2794033"/>
    <lineage>
        <taxon>Bacteria</taxon>
        <taxon>Bacillati</taxon>
        <taxon>Cyanobacteriota</taxon>
        <taxon>Cyanophyceae</taxon>
        <taxon>Nostocales</taxon>
        <taxon>Nostocaceae</taxon>
        <taxon>Amazonocrinis</taxon>
        <taxon>Amazonocrinis nigriterrae</taxon>
    </lineage>
</organism>
<dbReference type="SUPFAM" id="SSF51679">
    <property type="entry name" value="Bacterial luciferase-like"/>
    <property type="match status" value="1"/>
</dbReference>
<dbReference type="RefSeq" id="WP_198124741.1">
    <property type="nucleotide sequence ID" value="NZ_JAECZC010000016.1"/>
</dbReference>
<comment type="similarity">
    <text evidence="1 7">Belongs to the SsuD family.</text>
</comment>
<dbReference type="PANTHER" id="PTHR42847:SF4">
    <property type="entry name" value="ALKANESULFONATE MONOOXYGENASE-RELATED"/>
    <property type="match status" value="1"/>
</dbReference>
<evidence type="ECO:0000259" key="8">
    <source>
        <dbReference type="Pfam" id="PF00296"/>
    </source>
</evidence>